<feature type="transmembrane region" description="Helical" evidence="5">
    <location>
        <begin position="346"/>
        <end position="370"/>
    </location>
</feature>
<evidence type="ECO:0000256" key="3">
    <source>
        <dbReference type="ARBA" id="ARBA00022989"/>
    </source>
</evidence>
<dbReference type="InterPro" id="IPR011701">
    <property type="entry name" value="MFS"/>
</dbReference>
<evidence type="ECO:0000256" key="2">
    <source>
        <dbReference type="ARBA" id="ARBA00022692"/>
    </source>
</evidence>
<feature type="transmembrane region" description="Helical" evidence="5">
    <location>
        <begin position="440"/>
        <end position="463"/>
    </location>
</feature>
<evidence type="ECO:0000259" key="6">
    <source>
        <dbReference type="PROSITE" id="PS50850"/>
    </source>
</evidence>
<organism evidence="7 8">
    <name type="scientific">Phialemonium thermophilum</name>
    <dbReference type="NCBI Taxonomy" id="223376"/>
    <lineage>
        <taxon>Eukaryota</taxon>
        <taxon>Fungi</taxon>
        <taxon>Dikarya</taxon>
        <taxon>Ascomycota</taxon>
        <taxon>Pezizomycotina</taxon>
        <taxon>Sordariomycetes</taxon>
        <taxon>Sordariomycetidae</taxon>
        <taxon>Cephalothecales</taxon>
        <taxon>Cephalothecaceae</taxon>
        <taxon>Phialemonium</taxon>
    </lineage>
</organism>
<dbReference type="Pfam" id="PF07690">
    <property type="entry name" value="MFS_1"/>
    <property type="match status" value="1"/>
</dbReference>
<comment type="caution">
    <text evidence="7">The sequence shown here is derived from an EMBL/GenBank/DDBJ whole genome shotgun (WGS) entry which is preliminary data.</text>
</comment>
<dbReference type="PANTHER" id="PTHR42718:SF41">
    <property type="entry name" value="MFS TRANSPORTER OF UNKOWN SPECIFICITY (AFU_ORTHOLOGUE AFUA_5G09940)-RELATED"/>
    <property type="match status" value="1"/>
</dbReference>
<dbReference type="InterPro" id="IPR036259">
    <property type="entry name" value="MFS_trans_sf"/>
</dbReference>
<comment type="subcellular location">
    <subcellularLocation>
        <location evidence="1">Membrane</location>
        <topology evidence="1">Multi-pass membrane protein</topology>
    </subcellularLocation>
</comment>
<evidence type="ECO:0000313" key="8">
    <source>
        <dbReference type="Proteomes" id="UP001586593"/>
    </source>
</evidence>
<feature type="transmembrane region" description="Helical" evidence="5">
    <location>
        <begin position="184"/>
        <end position="203"/>
    </location>
</feature>
<dbReference type="SUPFAM" id="SSF103473">
    <property type="entry name" value="MFS general substrate transporter"/>
    <property type="match status" value="1"/>
</dbReference>
<keyword evidence="3 5" id="KW-1133">Transmembrane helix</keyword>
<keyword evidence="2 5" id="KW-0812">Transmembrane</keyword>
<accession>A0ABR3WS35</accession>
<feature type="transmembrane region" description="Helical" evidence="5">
    <location>
        <begin position="274"/>
        <end position="292"/>
    </location>
</feature>
<gene>
    <name evidence="7" type="ORF">VTK73DRAFT_4689</name>
</gene>
<feature type="transmembrane region" description="Helical" evidence="5">
    <location>
        <begin position="48"/>
        <end position="74"/>
    </location>
</feature>
<feature type="domain" description="Major facilitator superfamily (MFS) profile" evidence="6">
    <location>
        <begin position="50"/>
        <end position="510"/>
    </location>
</feature>
<protein>
    <recommendedName>
        <fullName evidence="6">Major facilitator superfamily (MFS) profile domain-containing protein</fullName>
    </recommendedName>
</protein>
<evidence type="ECO:0000256" key="4">
    <source>
        <dbReference type="ARBA" id="ARBA00023136"/>
    </source>
</evidence>
<feature type="transmembrane region" description="Helical" evidence="5">
    <location>
        <begin position="243"/>
        <end position="262"/>
    </location>
</feature>
<feature type="transmembrane region" description="Helical" evidence="5">
    <location>
        <begin position="312"/>
        <end position="334"/>
    </location>
</feature>
<dbReference type="Proteomes" id="UP001586593">
    <property type="component" value="Unassembled WGS sequence"/>
</dbReference>
<dbReference type="Gene3D" id="1.20.1250.20">
    <property type="entry name" value="MFS general substrate transporter like domains"/>
    <property type="match status" value="1"/>
</dbReference>
<feature type="transmembrane region" description="Helical" evidence="5">
    <location>
        <begin position="151"/>
        <end position="172"/>
    </location>
</feature>
<dbReference type="Gene3D" id="1.20.1720.10">
    <property type="entry name" value="Multidrug resistance protein D"/>
    <property type="match status" value="1"/>
</dbReference>
<evidence type="ECO:0000313" key="7">
    <source>
        <dbReference type="EMBL" id="KAL1866455.1"/>
    </source>
</evidence>
<feature type="transmembrane region" description="Helical" evidence="5">
    <location>
        <begin position="377"/>
        <end position="396"/>
    </location>
</feature>
<evidence type="ECO:0000256" key="5">
    <source>
        <dbReference type="SAM" id="Phobius"/>
    </source>
</evidence>
<feature type="transmembrane region" description="Helical" evidence="5">
    <location>
        <begin position="209"/>
        <end position="231"/>
    </location>
</feature>
<dbReference type="InterPro" id="IPR020846">
    <property type="entry name" value="MFS_dom"/>
</dbReference>
<keyword evidence="4 5" id="KW-0472">Membrane</keyword>
<feature type="transmembrane region" description="Helical" evidence="5">
    <location>
        <begin position="483"/>
        <end position="506"/>
    </location>
</feature>
<dbReference type="PANTHER" id="PTHR42718">
    <property type="entry name" value="MAJOR FACILITATOR SUPERFAMILY MULTIDRUG TRANSPORTER MFSC"/>
    <property type="match status" value="1"/>
</dbReference>
<feature type="transmembrane region" description="Helical" evidence="5">
    <location>
        <begin position="122"/>
        <end position="139"/>
    </location>
</feature>
<dbReference type="EMBL" id="JAZHXJ010000264">
    <property type="protein sequence ID" value="KAL1866455.1"/>
    <property type="molecule type" value="Genomic_DNA"/>
</dbReference>
<evidence type="ECO:0000256" key="1">
    <source>
        <dbReference type="ARBA" id="ARBA00004141"/>
    </source>
</evidence>
<sequence length="544" mass="57907">MSATQTLTDEHELVGLPVGPVRTMPGPSVPNRVFTASTPALMTKSNRLLVTVMIILANFVQFTSNFVTIAAGFTLSRALGMGEGLTEGPGKANWMPASYSLTQGTFVLISGRLGAIYGHQRVLLVGGAILTVFSLVNAFCTSFNSFVAVRALSGVGGGLIMPNAVAMITIMLPPGRSRNVTMGFFAAGAPIGGWLGGLLAGLFTQFTEWKYLFIFIAGMAALVFGTLFFLMPKERPVDPGGRIDYVGAFLGLSSLLIFNFVWNQAPSVGWTTPYEIGLLVTSVVLFVLFLVYEHSFATDPIMPLSIFRAPTFTALVFVVLLSYMSFGISLWYMIAWQELLRGWSVLHLTVGWVPFAVAATASVGLAAWLVPRLDAQWILAIGVAAVAASNLLLATMPREGQTYWAQTFPAIALGGVCPDLVYVAAQIIASNSVRRREQGVAGSLIGTLNLYGNSLGLGFAGTIETSLIRRGGKSGGDVDPVPGYRAALYFGFALAVASLVLDFVFVRMPKDDREGWASADDSDDAETFGVATGVTIRPDAENAA</sequence>
<reference evidence="7 8" key="1">
    <citation type="journal article" date="2024" name="Commun. Biol.">
        <title>Comparative genomic analysis of thermophilic fungi reveals convergent evolutionary adaptations and gene losses.</title>
        <authorList>
            <person name="Steindorff A.S."/>
            <person name="Aguilar-Pontes M.V."/>
            <person name="Robinson A.J."/>
            <person name="Andreopoulos B."/>
            <person name="LaButti K."/>
            <person name="Kuo A."/>
            <person name="Mondo S."/>
            <person name="Riley R."/>
            <person name="Otillar R."/>
            <person name="Haridas S."/>
            <person name="Lipzen A."/>
            <person name="Grimwood J."/>
            <person name="Schmutz J."/>
            <person name="Clum A."/>
            <person name="Reid I.D."/>
            <person name="Moisan M.C."/>
            <person name="Butler G."/>
            <person name="Nguyen T.T.M."/>
            <person name="Dewar K."/>
            <person name="Conant G."/>
            <person name="Drula E."/>
            <person name="Henrissat B."/>
            <person name="Hansel C."/>
            <person name="Singer S."/>
            <person name="Hutchinson M.I."/>
            <person name="de Vries R.P."/>
            <person name="Natvig D.O."/>
            <person name="Powell A.J."/>
            <person name="Tsang A."/>
            <person name="Grigoriev I.V."/>
        </authorList>
    </citation>
    <scope>NUCLEOTIDE SEQUENCE [LARGE SCALE GENOMIC DNA]</scope>
    <source>
        <strain evidence="7 8">ATCC 24622</strain>
    </source>
</reference>
<name>A0ABR3WS35_9PEZI</name>
<keyword evidence="8" id="KW-1185">Reference proteome</keyword>
<proteinExistence type="predicted"/>
<dbReference type="PROSITE" id="PS50850">
    <property type="entry name" value="MFS"/>
    <property type="match status" value="1"/>
</dbReference>